<dbReference type="EMBL" id="LJZO01000010">
    <property type="protein sequence ID" value="ROV99676.1"/>
    <property type="molecule type" value="Genomic_DNA"/>
</dbReference>
<feature type="region of interest" description="Disordered" evidence="1">
    <location>
        <begin position="323"/>
        <end position="624"/>
    </location>
</feature>
<keyword evidence="3" id="KW-1185">Reference proteome</keyword>
<feature type="compositionally biased region" description="Low complexity" evidence="1">
    <location>
        <begin position="1433"/>
        <end position="1445"/>
    </location>
</feature>
<feature type="compositionally biased region" description="Polar residues" evidence="1">
    <location>
        <begin position="1317"/>
        <end position="1327"/>
    </location>
</feature>
<feature type="compositionally biased region" description="Basic and acidic residues" evidence="1">
    <location>
        <begin position="395"/>
        <end position="404"/>
    </location>
</feature>
<feature type="compositionally biased region" description="Low complexity" evidence="1">
    <location>
        <begin position="1336"/>
        <end position="1345"/>
    </location>
</feature>
<feature type="compositionally biased region" description="Basic and acidic residues" evidence="1">
    <location>
        <begin position="1069"/>
        <end position="1080"/>
    </location>
</feature>
<comment type="caution">
    <text evidence="2">The sequence shown here is derived from an EMBL/GenBank/DDBJ whole genome shotgun (WGS) entry which is preliminary data.</text>
</comment>
<feature type="compositionally biased region" description="Low complexity" evidence="1">
    <location>
        <begin position="1494"/>
        <end position="1507"/>
    </location>
</feature>
<feature type="compositionally biased region" description="Basic residues" evidence="1">
    <location>
        <begin position="60"/>
        <end position="69"/>
    </location>
</feature>
<feature type="compositionally biased region" description="Polar residues" evidence="1">
    <location>
        <begin position="18"/>
        <end position="34"/>
    </location>
</feature>
<feature type="compositionally biased region" description="Low complexity" evidence="1">
    <location>
        <begin position="918"/>
        <end position="930"/>
    </location>
</feature>
<proteinExistence type="predicted"/>
<sequence length="1552" mass="168394">MGLNHNRATSRPDKAPKQTLTHSFTFSTPENPRNTPGRKRARTLDYPPDSDAAHEAAKVKGGHSLRKRARIDYAQMNDDNEEDQPFKEIAEDQTEITVSGVRSARKRRSTVDPKYDEEENQPSPLNPSIKRGPRSDKQRTVSPKPQRRKPQQRKSTSATLKPPLESPEQQPSDTELKDTIEVGAPLAMQFTGSSSSQHSEAASSISGQSPLKKNNAQQHYGTGAQVASPTAIQQENGITTIPSGKDKSTHSAMNNAQSPIMKHEANPTVAEHSPADVDEKEEMPKQSDMRQQLNMTFPSVSEIANPQVATQFARDRAPEVFQSSLATMSLPESSQADEQPSSQETVDSDATVDMPPDRPVITSALATQLRNTISSVAEEQSTDRRRKLSQPGTVKRPEIESRQEEPEDVQETPKTTPRTRRRSGRLPENTIMPAEESSQMAKEKERTMSTTKKAVKAQSDSARDGAPTVLTPQSPETPKKRRPGRPPKIRQSIEEEPQPARRRRSIATAQTIQQPRPIRSRAPRDFSFLTPYTQAREIYPENAQDSGFPTPVETPTLQNSEAPVDAADDAGSLVPEWDSHSQDHTQLQPDGEAEFNAHTPAGLSDMPTPAPDSAAPSRNPSPEPVIESIRKHKARNQYSCARIRTPTDFVNALEDYKEMADEDLFNVLEASANALEAWQNEWKKQKLITEDEDNAVRRRAHDASLMAREARDMAKTSGAISIEKRDFEIKGLRANRVEENKLRFPKSNPDVYERNQDQIAAQAWGFEWDPRPSMISKQDPIAQRDGLQNNRLRNRPKPSQRAADAAVDEPAGIITGKRTRKPRVLSEESKEPSRPATPVEPVKPKQTRRRRKNVEAENNDSDNEAPAAGDDNAAKQAEAPEPPAPEQPVKKRRGPKPGAKAAREAEARAAAEREAAERAAAQGHAATDAANGDEEMNNAEETKQIKTRKRRRGGAAAAEARPEEVPAASVEDAHQQQQRTDFTHQQGNDVSVPAPKRQRNRKSGAGPKAEIPTAAFYSATSSAPTNDDTVTPTEDFRPSTSSSTSSMHTVGSSYSFRNRPRKNYSEMADPIKDVRAETRPKRGRKPKKEQEPMPTSVPSNFSQGQFDGAHFDASPFAPPNNGYSHQQHQHQPQPGSVLALPNNPFINLTGGGPGPLIAPAPARSGPTAPLPPHPVGANPFSAPHSNIPVEHPPQPPQSPRKNTVRIRLVNRRGQNATPQPTGPPPAAAKAFPTPPAGHHAPLAPLQPPAPFHGHAGYEPHPYGGGGGGGPMPPQHSMPGAGPGQFNFSVNASPGTMSMPPMMGNAHPMPHMGPGSLPPNTSRSTSKAPGSGRATPEPSSAASSNGGAQGEEGMSEKDYASMTKSEKMSASMKARWANGSMRQAVNKRKETLARKKQKQSEDKVGGQTSTPATPQPESQSQTPGPITGLPNLPPGVAATSAAAQPSPTMPPQQPPREYGEPLHLVGSADYAPIPVPGVRGPSPRPMGVHDERHQAQAQAQARSHAQAQVQGYYQDGPHAQHMPFGGGYGQYYSNGAVDERNGGPAAPGWGPQN</sequence>
<feature type="compositionally biased region" description="Low complexity" evidence="1">
    <location>
        <begin position="1292"/>
        <end position="1303"/>
    </location>
</feature>
<feature type="compositionally biased region" description="Polar residues" evidence="1">
    <location>
        <begin position="323"/>
        <end position="345"/>
    </location>
</feature>
<feature type="compositionally biased region" description="Basic and acidic residues" evidence="1">
    <location>
        <begin position="824"/>
        <end position="833"/>
    </location>
</feature>
<dbReference type="STRING" id="252740.A0A423W8J6"/>
<reference evidence="2 3" key="1">
    <citation type="submission" date="2015-09" db="EMBL/GenBank/DDBJ databases">
        <title>Host preference determinants of Valsa canker pathogens revealed by comparative genomics.</title>
        <authorList>
            <person name="Yin Z."/>
            <person name="Huang L."/>
        </authorList>
    </citation>
    <scope>NUCLEOTIDE SEQUENCE [LARGE SCALE GENOMIC DNA]</scope>
    <source>
        <strain evidence="2 3">YSFL</strain>
    </source>
</reference>
<feature type="compositionally biased region" description="Low complexity" evidence="1">
    <location>
        <begin position="1227"/>
        <end position="1243"/>
    </location>
</feature>
<feature type="compositionally biased region" description="Polar residues" evidence="1">
    <location>
        <begin position="1405"/>
        <end position="1423"/>
    </location>
</feature>
<feature type="compositionally biased region" description="Low complexity" evidence="1">
    <location>
        <begin position="1125"/>
        <end position="1134"/>
    </location>
</feature>
<feature type="compositionally biased region" description="Low complexity" evidence="1">
    <location>
        <begin position="1039"/>
        <end position="1055"/>
    </location>
</feature>
<name>A0A423W8J6_CYTCH</name>
<feature type="compositionally biased region" description="Low complexity" evidence="1">
    <location>
        <begin position="193"/>
        <end position="206"/>
    </location>
</feature>
<dbReference type="OrthoDB" id="4115400at2759"/>
<feature type="compositionally biased region" description="Basic and acidic residues" evidence="1">
    <location>
        <begin position="273"/>
        <end position="288"/>
    </location>
</feature>
<evidence type="ECO:0000256" key="1">
    <source>
        <dbReference type="SAM" id="MobiDB-lite"/>
    </source>
</evidence>
<feature type="compositionally biased region" description="Polar residues" evidence="1">
    <location>
        <begin position="364"/>
        <end position="379"/>
    </location>
</feature>
<feature type="compositionally biased region" description="Polar residues" evidence="1">
    <location>
        <begin position="1018"/>
        <end position="1032"/>
    </location>
</feature>
<dbReference type="Proteomes" id="UP000284375">
    <property type="component" value="Unassembled WGS sequence"/>
</dbReference>
<feature type="compositionally biased region" description="Basic and acidic residues" evidence="1">
    <location>
        <begin position="1386"/>
        <end position="1403"/>
    </location>
</feature>
<feature type="region of interest" description="Disordered" evidence="1">
    <location>
        <begin position="1"/>
        <end position="289"/>
    </location>
</feature>
<evidence type="ECO:0000313" key="2">
    <source>
        <dbReference type="EMBL" id="ROV99676.1"/>
    </source>
</evidence>
<protein>
    <submittedName>
        <fullName evidence="2">Uncharacterized protein</fullName>
    </submittedName>
</protein>
<feature type="compositionally biased region" description="Basic and acidic residues" evidence="1">
    <location>
        <begin position="1353"/>
        <end position="1366"/>
    </location>
</feature>
<gene>
    <name evidence="2" type="ORF">VSDG_03046</name>
</gene>
<feature type="compositionally biased region" description="Polar residues" evidence="1">
    <location>
        <begin position="543"/>
        <end position="561"/>
    </location>
</feature>
<accession>A0A423W8J6</accession>
<feature type="compositionally biased region" description="Basic and acidic residues" evidence="1">
    <location>
        <begin position="901"/>
        <end position="917"/>
    </location>
</feature>
<feature type="compositionally biased region" description="Low complexity" evidence="1">
    <location>
        <begin position="954"/>
        <end position="986"/>
    </location>
</feature>
<feature type="compositionally biased region" description="Low complexity" evidence="1">
    <location>
        <begin position="1252"/>
        <end position="1261"/>
    </location>
</feature>
<feature type="region of interest" description="Disordered" evidence="1">
    <location>
        <begin position="770"/>
        <end position="1552"/>
    </location>
</feature>
<feature type="compositionally biased region" description="Basic residues" evidence="1">
    <location>
        <begin position="479"/>
        <end position="488"/>
    </location>
</feature>
<feature type="compositionally biased region" description="Polar residues" evidence="1">
    <location>
        <begin position="1096"/>
        <end position="1105"/>
    </location>
</feature>
<feature type="compositionally biased region" description="Polar residues" evidence="1">
    <location>
        <begin position="207"/>
        <end position="242"/>
    </location>
</feature>
<organism evidence="2 3">
    <name type="scientific">Cytospora chrysosperma</name>
    <name type="common">Cytospora canker fungus</name>
    <name type="synonym">Sphaeria chrysosperma</name>
    <dbReference type="NCBI Taxonomy" id="252740"/>
    <lineage>
        <taxon>Eukaryota</taxon>
        <taxon>Fungi</taxon>
        <taxon>Dikarya</taxon>
        <taxon>Ascomycota</taxon>
        <taxon>Pezizomycotina</taxon>
        <taxon>Sordariomycetes</taxon>
        <taxon>Sordariomycetidae</taxon>
        <taxon>Diaporthales</taxon>
        <taxon>Cytosporaceae</taxon>
        <taxon>Cytospora</taxon>
    </lineage>
</organism>
<evidence type="ECO:0000313" key="3">
    <source>
        <dbReference type="Proteomes" id="UP000284375"/>
    </source>
</evidence>